<evidence type="ECO:0000256" key="1">
    <source>
        <dbReference type="SAM" id="SignalP"/>
    </source>
</evidence>
<proteinExistence type="predicted"/>
<evidence type="ECO:0000313" key="2">
    <source>
        <dbReference type="Proteomes" id="UP000492821"/>
    </source>
</evidence>
<reference evidence="2" key="1">
    <citation type="journal article" date="2013" name="Genetics">
        <title>The draft genome and transcriptome of Panagrellus redivivus are shaped by the harsh demands of a free-living lifestyle.</title>
        <authorList>
            <person name="Srinivasan J."/>
            <person name="Dillman A.R."/>
            <person name="Macchietto M.G."/>
            <person name="Heikkinen L."/>
            <person name="Lakso M."/>
            <person name="Fracchia K.M."/>
            <person name="Antoshechkin I."/>
            <person name="Mortazavi A."/>
            <person name="Wong G."/>
            <person name="Sternberg P.W."/>
        </authorList>
    </citation>
    <scope>NUCLEOTIDE SEQUENCE [LARGE SCALE GENOMIC DNA]</scope>
    <source>
        <strain evidence="2">MT8872</strain>
    </source>
</reference>
<keyword evidence="1" id="KW-0732">Signal</keyword>
<dbReference type="WBParaSite" id="Pan_g5832.t1">
    <property type="protein sequence ID" value="Pan_g5832.t1"/>
    <property type="gene ID" value="Pan_g5832"/>
</dbReference>
<organism evidence="2 3">
    <name type="scientific">Panagrellus redivivus</name>
    <name type="common">Microworm</name>
    <dbReference type="NCBI Taxonomy" id="6233"/>
    <lineage>
        <taxon>Eukaryota</taxon>
        <taxon>Metazoa</taxon>
        <taxon>Ecdysozoa</taxon>
        <taxon>Nematoda</taxon>
        <taxon>Chromadorea</taxon>
        <taxon>Rhabditida</taxon>
        <taxon>Tylenchina</taxon>
        <taxon>Panagrolaimomorpha</taxon>
        <taxon>Panagrolaimoidea</taxon>
        <taxon>Panagrolaimidae</taxon>
        <taxon>Panagrellus</taxon>
    </lineage>
</organism>
<accession>A0A7E4W113</accession>
<dbReference type="Proteomes" id="UP000492821">
    <property type="component" value="Unassembled WGS sequence"/>
</dbReference>
<dbReference type="AlphaFoldDB" id="A0A7E4W113"/>
<feature type="signal peptide" evidence="1">
    <location>
        <begin position="1"/>
        <end position="19"/>
    </location>
</feature>
<sequence>MLTLNIILLFLCVTTYGLARVSMSTSNFVIPVEAKPYCPGSSDKASIFIANNVQLQSKFYGAVSPANTCTTCPNGKANYYDSAAEDEPHGTPPLEAIGSIAAVNCTNMCICDTAGDCYTPTGYDVVITFWPYCSDGKCGTYVQIRANSDSSGFVSTTTGSLTFTAGAQVAPNYDFKPFTDPSYIYAATVSCEGCVASSCRTTSS</sequence>
<keyword evidence="2" id="KW-1185">Reference proteome</keyword>
<evidence type="ECO:0000313" key="3">
    <source>
        <dbReference type="WBParaSite" id="Pan_g5832.t1"/>
    </source>
</evidence>
<name>A0A7E4W113_PANRE</name>
<feature type="chain" id="PRO_5028875117" evidence="1">
    <location>
        <begin position="20"/>
        <end position="204"/>
    </location>
</feature>
<reference evidence="3" key="2">
    <citation type="submission" date="2020-10" db="UniProtKB">
        <authorList>
            <consortium name="WormBaseParasite"/>
        </authorList>
    </citation>
    <scope>IDENTIFICATION</scope>
</reference>
<protein>
    <submittedName>
        <fullName evidence="3">Uncharacterized protein</fullName>
    </submittedName>
</protein>